<dbReference type="PIRSF" id="PIRSF004633">
    <property type="entry name" value="UCP_PLP_oxd"/>
    <property type="match status" value="1"/>
</dbReference>
<dbReference type="PANTHER" id="PTHR35176:SF6">
    <property type="entry name" value="HEME OXYGENASE HI_0854-RELATED"/>
    <property type="match status" value="1"/>
</dbReference>
<dbReference type="GO" id="GO:0005829">
    <property type="term" value="C:cytosol"/>
    <property type="evidence" value="ECO:0007669"/>
    <property type="project" value="TreeGrafter"/>
</dbReference>
<dbReference type="PANTHER" id="PTHR35176">
    <property type="entry name" value="HEME OXYGENASE HI_0854-RELATED"/>
    <property type="match status" value="1"/>
</dbReference>
<evidence type="ECO:0000313" key="3">
    <source>
        <dbReference type="EMBL" id="GGW91809.1"/>
    </source>
</evidence>
<evidence type="ECO:0000259" key="2">
    <source>
        <dbReference type="Pfam" id="PF01243"/>
    </source>
</evidence>
<sequence>MDTDLQAEIDRLHNENECLSLMMATNNNKGEPNASYTPFAWLNNRFYILVSGLATHTVNLQQNPNLAILLADDENKTKNIYARVRLSYQAKAETVDKNSEEYESALAALTERAGKTVGLLASLPDFVMYRLSPSKGTLVQGFGKAFAFDPQKSESATQLTNRNIADWR</sequence>
<gene>
    <name evidence="3" type="ORF">GCM10011450_22360</name>
</gene>
<dbReference type="InterPro" id="IPR011576">
    <property type="entry name" value="Pyridox_Oxase_N"/>
</dbReference>
<dbReference type="Pfam" id="PF01243">
    <property type="entry name" value="PNPOx_N"/>
    <property type="match status" value="1"/>
</dbReference>
<dbReference type="InterPro" id="IPR014419">
    <property type="entry name" value="HutZ"/>
</dbReference>
<name>A0A918N112_9BURK</name>
<dbReference type="Gene3D" id="2.30.110.10">
    <property type="entry name" value="Electron Transport, Fmn-binding Protein, Chain A"/>
    <property type="match status" value="1"/>
</dbReference>
<feature type="domain" description="Pyridoxamine 5'-phosphate oxidase N-terminal" evidence="2">
    <location>
        <begin position="17"/>
        <end position="138"/>
    </location>
</feature>
<dbReference type="GO" id="GO:0016627">
    <property type="term" value="F:oxidoreductase activity, acting on the CH-CH group of donors"/>
    <property type="evidence" value="ECO:0007669"/>
    <property type="project" value="TreeGrafter"/>
</dbReference>
<dbReference type="AlphaFoldDB" id="A0A918N112"/>
<evidence type="ECO:0000313" key="4">
    <source>
        <dbReference type="Proteomes" id="UP000608345"/>
    </source>
</evidence>
<evidence type="ECO:0000256" key="1">
    <source>
        <dbReference type="ARBA" id="ARBA00023002"/>
    </source>
</evidence>
<dbReference type="Proteomes" id="UP000608345">
    <property type="component" value="Unassembled WGS sequence"/>
</dbReference>
<reference evidence="3" key="1">
    <citation type="journal article" date="2014" name="Int. J. Syst. Evol. Microbiol.">
        <title>Complete genome sequence of Corynebacterium casei LMG S-19264T (=DSM 44701T), isolated from a smear-ripened cheese.</title>
        <authorList>
            <consortium name="US DOE Joint Genome Institute (JGI-PGF)"/>
            <person name="Walter F."/>
            <person name="Albersmeier A."/>
            <person name="Kalinowski J."/>
            <person name="Ruckert C."/>
        </authorList>
    </citation>
    <scope>NUCLEOTIDE SEQUENCE</scope>
    <source>
        <strain evidence="3">KCTC 23732</strain>
    </source>
</reference>
<dbReference type="GO" id="GO:0070967">
    <property type="term" value="F:coenzyme F420 binding"/>
    <property type="evidence" value="ECO:0007669"/>
    <property type="project" value="TreeGrafter"/>
</dbReference>
<proteinExistence type="predicted"/>
<accession>A0A918N112</accession>
<keyword evidence="4" id="KW-1185">Reference proteome</keyword>
<organism evidence="3 4">
    <name type="scientific">Advenella faeciporci</name>
    <dbReference type="NCBI Taxonomy" id="797535"/>
    <lineage>
        <taxon>Bacteria</taxon>
        <taxon>Pseudomonadati</taxon>
        <taxon>Pseudomonadota</taxon>
        <taxon>Betaproteobacteria</taxon>
        <taxon>Burkholderiales</taxon>
        <taxon>Alcaligenaceae</taxon>
    </lineage>
</organism>
<dbReference type="SUPFAM" id="SSF50475">
    <property type="entry name" value="FMN-binding split barrel"/>
    <property type="match status" value="1"/>
</dbReference>
<keyword evidence="1" id="KW-0560">Oxidoreductase</keyword>
<protein>
    <recommendedName>
        <fullName evidence="2">Pyridoxamine 5'-phosphate oxidase N-terminal domain-containing protein</fullName>
    </recommendedName>
</protein>
<dbReference type="InterPro" id="IPR012349">
    <property type="entry name" value="Split_barrel_FMN-bd"/>
</dbReference>
<dbReference type="RefSeq" id="WP_189385576.1">
    <property type="nucleotide sequence ID" value="NZ_BAABFY010000049.1"/>
</dbReference>
<comment type="caution">
    <text evidence="3">The sequence shown here is derived from an EMBL/GenBank/DDBJ whole genome shotgun (WGS) entry which is preliminary data.</text>
</comment>
<dbReference type="InterPro" id="IPR052019">
    <property type="entry name" value="F420H2_bilvrd_red/Heme_oxyg"/>
</dbReference>
<reference evidence="3" key="2">
    <citation type="submission" date="2020-09" db="EMBL/GenBank/DDBJ databases">
        <authorList>
            <person name="Sun Q."/>
            <person name="Kim S."/>
        </authorList>
    </citation>
    <scope>NUCLEOTIDE SEQUENCE</scope>
    <source>
        <strain evidence="3">KCTC 23732</strain>
    </source>
</reference>
<dbReference type="EMBL" id="BMYS01000017">
    <property type="protein sequence ID" value="GGW91809.1"/>
    <property type="molecule type" value="Genomic_DNA"/>
</dbReference>